<feature type="domain" description="CD-NTase-associated protein 15" evidence="2">
    <location>
        <begin position="70"/>
        <end position="187"/>
    </location>
</feature>
<protein>
    <recommendedName>
        <fullName evidence="2">CD-NTase-associated protein 15 domain-containing protein</fullName>
    </recommendedName>
</protein>
<dbReference type="InterPro" id="IPR041208">
    <property type="entry name" value="Cap15"/>
</dbReference>
<accession>D3Q0G7</accession>
<dbReference type="HOGENOM" id="CLU_112351_1_0_11"/>
<sequence>MKQAISVRVTVGIVIAIFTINTWARDGNPDLSFMKLFSIGALAATIALALWDNILWRIPIVQRLPKVPRNVRGTWKGELASIWIDSSTGLNLAPKEAYLVIRQTATLVSVRLLTNESVSKSSLASVSCFDETFELTYVYFNRPHLKFDDKSKMHHGSTVLSISGVPARRLRGHYWTDRNSKGELEMTHRRKKFAEDYAEAQALFDGKV</sequence>
<keyword evidence="1" id="KW-0472">Membrane</keyword>
<dbReference type="eggNOG" id="ENOG503312N">
    <property type="taxonomic scope" value="Bacteria"/>
</dbReference>
<dbReference type="Pfam" id="PF18153">
    <property type="entry name" value="Cap15_CD_rec"/>
    <property type="match status" value="1"/>
</dbReference>
<name>D3Q0G7_STANL</name>
<keyword evidence="1" id="KW-1133">Transmembrane helix</keyword>
<keyword evidence="4" id="KW-1185">Reference proteome</keyword>
<dbReference type="EMBL" id="CP001778">
    <property type="protein sequence ID" value="ADD41703.1"/>
    <property type="molecule type" value="Genomic_DNA"/>
</dbReference>
<dbReference type="Proteomes" id="UP000000844">
    <property type="component" value="Chromosome"/>
</dbReference>
<reference evidence="3 4" key="1">
    <citation type="journal article" date="2009" name="Stand. Genomic Sci.">
        <title>Complete genome sequence of Stackebrandtia nassauensis type strain (LLR-40K-21).</title>
        <authorList>
            <person name="Munk C."/>
            <person name="Lapidus A."/>
            <person name="Copeland A."/>
            <person name="Jando M."/>
            <person name="Mayilraj S."/>
            <person name="Glavina Del Rio T."/>
            <person name="Nolan M."/>
            <person name="Chen F."/>
            <person name="Lucas S."/>
            <person name="Tice H."/>
            <person name="Cheng J.F."/>
            <person name="Han C."/>
            <person name="Detter J.C."/>
            <person name="Bruce D."/>
            <person name="Goodwin L."/>
            <person name="Chain P."/>
            <person name="Pitluck S."/>
            <person name="Goker M."/>
            <person name="Ovchinikova G."/>
            <person name="Pati A."/>
            <person name="Ivanova N."/>
            <person name="Mavromatis K."/>
            <person name="Chen A."/>
            <person name="Palaniappan K."/>
            <person name="Land M."/>
            <person name="Hauser L."/>
            <person name="Chang Y.J."/>
            <person name="Jeffries C.D."/>
            <person name="Bristow J."/>
            <person name="Eisen J.A."/>
            <person name="Markowitz V."/>
            <person name="Hugenholtz P."/>
            <person name="Kyrpides N.C."/>
            <person name="Klenk H.P."/>
        </authorList>
    </citation>
    <scope>NUCLEOTIDE SEQUENCE [LARGE SCALE GENOMIC DNA]</scope>
    <source>
        <strain evidence="4">DSM 44728 / CIP 108903 / NRRL B-16338 / NBRC 102104 / LLR-40K-21</strain>
    </source>
</reference>
<dbReference type="KEGG" id="sna:Snas_2008"/>
<evidence type="ECO:0000313" key="4">
    <source>
        <dbReference type="Proteomes" id="UP000000844"/>
    </source>
</evidence>
<organism evidence="3 4">
    <name type="scientific">Stackebrandtia nassauensis (strain DSM 44728 / CIP 108903 / NRRL B-16338 / NBRC 102104 / LLR-40K-21)</name>
    <dbReference type="NCBI Taxonomy" id="446470"/>
    <lineage>
        <taxon>Bacteria</taxon>
        <taxon>Bacillati</taxon>
        <taxon>Actinomycetota</taxon>
        <taxon>Actinomycetes</taxon>
        <taxon>Glycomycetales</taxon>
        <taxon>Glycomycetaceae</taxon>
        <taxon>Stackebrandtia</taxon>
    </lineage>
</organism>
<keyword evidence="1" id="KW-0812">Transmembrane</keyword>
<dbReference type="STRING" id="446470.Snas_2008"/>
<dbReference type="AlphaFoldDB" id="D3Q0G7"/>
<evidence type="ECO:0000256" key="1">
    <source>
        <dbReference type="SAM" id="Phobius"/>
    </source>
</evidence>
<feature type="transmembrane region" description="Helical" evidence="1">
    <location>
        <begin position="7"/>
        <end position="24"/>
    </location>
</feature>
<evidence type="ECO:0000259" key="2">
    <source>
        <dbReference type="Pfam" id="PF18153"/>
    </source>
</evidence>
<evidence type="ECO:0000313" key="3">
    <source>
        <dbReference type="EMBL" id="ADD41703.1"/>
    </source>
</evidence>
<gene>
    <name evidence="3" type="ordered locus">Snas_2008</name>
</gene>
<proteinExistence type="predicted"/>
<feature type="transmembrane region" description="Helical" evidence="1">
    <location>
        <begin position="36"/>
        <end position="56"/>
    </location>
</feature>